<dbReference type="Pfam" id="PF00313">
    <property type="entry name" value="CSD"/>
    <property type="match status" value="1"/>
</dbReference>
<feature type="non-terminal residue" evidence="3">
    <location>
        <position position="1"/>
    </location>
</feature>
<dbReference type="AlphaFoldDB" id="X6MUM4"/>
<dbReference type="InterPro" id="IPR012340">
    <property type="entry name" value="NA-bd_OB-fold"/>
</dbReference>
<accession>X6MUM4</accession>
<comment type="caution">
    <text evidence="3">The sequence shown here is derived from an EMBL/GenBank/DDBJ whole genome shotgun (WGS) entry which is preliminary data.</text>
</comment>
<reference evidence="3 4" key="1">
    <citation type="journal article" date="2013" name="Curr. Biol.">
        <title>The Genome of the Foraminiferan Reticulomyxa filosa.</title>
        <authorList>
            <person name="Glockner G."/>
            <person name="Hulsmann N."/>
            <person name="Schleicher M."/>
            <person name="Noegel A.A."/>
            <person name="Eichinger L."/>
            <person name="Gallinger C."/>
            <person name="Pawlowski J."/>
            <person name="Sierra R."/>
            <person name="Euteneuer U."/>
            <person name="Pillet L."/>
            <person name="Moustafa A."/>
            <person name="Platzer M."/>
            <person name="Groth M."/>
            <person name="Szafranski K."/>
            <person name="Schliwa M."/>
        </authorList>
    </citation>
    <scope>NUCLEOTIDE SEQUENCE [LARGE SCALE GENOMIC DNA]</scope>
</reference>
<feature type="domain" description="CSD" evidence="2">
    <location>
        <begin position="53"/>
        <end position="119"/>
    </location>
</feature>
<evidence type="ECO:0000259" key="2">
    <source>
        <dbReference type="PROSITE" id="PS51857"/>
    </source>
</evidence>
<dbReference type="GO" id="GO:0003676">
    <property type="term" value="F:nucleic acid binding"/>
    <property type="evidence" value="ECO:0007669"/>
    <property type="project" value="InterPro"/>
</dbReference>
<dbReference type="SUPFAM" id="SSF50249">
    <property type="entry name" value="Nucleic acid-binding proteins"/>
    <property type="match status" value="1"/>
</dbReference>
<feature type="compositionally biased region" description="Low complexity" evidence="1">
    <location>
        <begin position="162"/>
        <end position="176"/>
    </location>
</feature>
<name>X6MUM4_RETFI</name>
<organism evidence="3 4">
    <name type="scientific">Reticulomyxa filosa</name>
    <dbReference type="NCBI Taxonomy" id="46433"/>
    <lineage>
        <taxon>Eukaryota</taxon>
        <taxon>Sar</taxon>
        <taxon>Rhizaria</taxon>
        <taxon>Retaria</taxon>
        <taxon>Foraminifera</taxon>
        <taxon>Monothalamids</taxon>
        <taxon>Reticulomyxidae</taxon>
        <taxon>Reticulomyxa</taxon>
    </lineage>
</organism>
<dbReference type="CDD" id="cd04458">
    <property type="entry name" value="CSP_CDS"/>
    <property type="match status" value="1"/>
</dbReference>
<dbReference type="PROSITE" id="PS51857">
    <property type="entry name" value="CSD_2"/>
    <property type="match status" value="1"/>
</dbReference>
<dbReference type="EMBL" id="ASPP01016177">
    <property type="protein sequence ID" value="ETO17688.1"/>
    <property type="molecule type" value="Genomic_DNA"/>
</dbReference>
<evidence type="ECO:0000313" key="4">
    <source>
        <dbReference type="Proteomes" id="UP000023152"/>
    </source>
</evidence>
<dbReference type="InterPro" id="IPR002059">
    <property type="entry name" value="CSP_DNA-bd"/>
</dbReference>
<dbReference type="Gene3D" id="2.40.50.140">
    <property type="entry name" value="Nucleic acid-binding proteins"/>
    <property type="match status" value="1"/>
</dbReference>
<feature type="compositionally biased region" description="Low complexity" evidence="1">
    <location>
        <begin position="21"/>
        <end position="51"/>
    </location>
</feature>
<protein>
    <recommendedName>
        <fullName evidence="2">CSD domain-containing protein</fullName>
    </recommendedName>
</protein>
<evidence type="ECO:0000313" key="3">
    <source>
        <dbReference type="EMBL" id="ETO17688.1"/>
    </source>
</evidence>
<evidence type="ECO:0000256" key="1">
    <source>
        <dbReference type="SAM" id="MobiDB-lite"/>
    </source>
</evidence>
<gene>
    <name evidence="3" type="ORF">RFI_19629</name>
</gene>
<dbReference type="Proteomes" id="UP000023152">
    <property type="component" value="Unassembled WGS sequence"/>
</dbReference>
<sequence>HFGLIERSKDQLNINNAMNMTTTSTTTPTASTTSTVSTTSVAPTTATTSTSTRERGTIFNVFPERRYGFIRRNIGEEDIFFHITEYPKDQIVINTLVEFDIKQGVAPSSDRVRAVGITIIYEPNSNNVVDIRAARSTYTNGIGDNGFVPPTNSSLPPVATQNDHPNPTHNTNNANTEPELGCYRVVTDVTKNKLFLPVFPIDGEYLLENPKLRYLEFFFLECLLLCSCWKAFENDN</sequence>
<feature type="region of interest" description="Disordered" evidence="1">
    <location>
        <begin position="149"/>
        <end position="176"/>
    </location>
</feature>
<proteinExistence type="predicted"/>
<dbReference type="InterPro" id="IPR019844">
    <property type="entry name" value="CSD_CS"/>
</dbReference>
<feature type="compositionally biased region" description="Polar residues" evidence="1">
    <location>
        <begin position="150"/>
        <end position="161"/>
    </location>
</feature>
<feature type="region of interest" description="Disordered" evidence="1">
    <location>
        <begin position="19"/>
        <end position="52"/>
    </location>
</feature>
<keyword evidence="4" id="KW-1185">Reference proteome</keyword>
<dbReference type="PROSITE" id="PS00352">
    <property type="entry name" value="CSD_1"/>
    <property type="match status" value="1"/>
</dbReference>